<evidence type="ECO:0000313" key="3">
    <source>
        <dbReference type="Proteomes" id="UP000243686"/>
    </source>
</evidence>
<name>A0A1S8WWY5_OPIVI</name>
<dbReference type="EMBL" id="KV893747">
    <property type="protein sequence ID" value="OON18904.1"/>
    <property type="molecule type" value="Genomic_DNA"/>
</dbReference>
<dbReference type="AlphaFoldDB" id="A0A1S8WWY5"/>
<sequence length="88" mass="9673">MQTVRPEQDHGIQLVKGDNDVEVARLLSTLSCSENDSRADDESNTAPSRVAIYAEECRNQHELGMPFREPESGANNVPVLTTSKSTDL</sequence>
<evidence type="ECO:0000256" key="1">
    <source>
        <dbReference type="SAM" id="MobiDB-lite"/>
    </source>
</evidence>
<keyword evidence="3" id="KW-1185">Reference proteome</keyword>
<feature type="compositionally biased region" description="Polar residues" evidence="1">
    <location>
        <begin position="73"/>
        <end position="88"/>
    </location>
</feature>
<feature type="region of interest" description="Disordered" evidence="1">
    <location>
        <begin position="65"/>
        <end position="88"/>
    </location>
</feature>
<dbReference type="Proteomes" id="UP000243686">
    <property type="component" value="Unassembled WGS sequence"/>
</dbReference>
<evidence type="ECO:0000313" key="2">
    <source>
        <dbReference type="EMBL" id="OON18904.1"/>
    </source>
</evidence>
<protein>
    <submittedName>
        <fullName evidence="2">Uncharacterized protein</fullName>
    </submittedName>
</protein>
<gene>
    <name evidence="2" type="ORF">X801_05238</name>
</gene>
<proteinExistence type="predicted"/>
<accession>A0A1S8WWY5</accession>
<reference evidence="2 3" key="1">
    <citation type="submission" date="2015-03" db="EMBL/GenBank/DDBJ databases">
        <title>Draft genome of the nematode, Opisthorchis viverrini.</title>
        <authorList>
            <person name="Mitreva M."/>
        </authorList>
    </citation>
    <scope>NUCLEOTIDE SEQUENCE [LARGE SCALE GENOMIC DNA]</scope>
    <source>
        <strain evidence="2">Khon Kaen</strain>
    </source>
</reference>
<organism evidence="2 3">
    <name type="scientific">Opisthorchis viverrini</name>
    <name type="common">Southeast Asian liver fluke</name>
    <dbReference type="NCBI Taxonomy" id="6198"/>
    <lineage>
        <taxon>Eukaryota</taxon>
        <taxon>Metazoa</taxon>
        <taxon>Spiralia</taxon>
        <taxon>Lophotrochozoa</taxon>
        <taxon>Platyhelminthes</taxon>
        <taxon>Trematoda</taxon>
        <taxon>Digenea</taxon>
        <taxon>Opisthorchiida</taxon>
        <taxon>Opisthorchiata</taxon>
        <taxon>Opisthorchiidae</taxon>
        <taxon>Opisthorchis</taxon>
    </lineage>
</organism>